<evidence type="ECO:0000313" key="6">
    <source>
        <dbReference type="EMBL" id="ACF46058.1"/>
    </source>
</evidence>
<dbReference type="RefSeq" id="WP_012505595.1">
    <property type="nucleotide sequence ID" value="NC_011059.1"/>
</dbReference>
<dbReference type="InterPro" id="IPR001279">
    <property type="entry name" value="Metallo-B-lactamas"/>
</dbReference>
<dbReference type="HOGENOM" id="CLU_056519_2_0_10"/>
<evidence type="ECO:0000256" key="1">
    <source>
        <dbReference type="ARBA" id="ARBA00007749"/>
    </source>
</evidence>
<dbReference type="EMBL" id="CP001108">
    <property type="protein sequence ID" value="ACF46058.1"/>
    <property type="molecule type" value="Genomic_DNA"/>
</dbReference>
<dbReference type="Pfam" id="PF00753">
    <property type="entry name" value="Lactamase_B"/>
    <property type="match status" value="1"/>
</dbReference>
<sequence>MLTIGSYRLHCLDVQYFSLDGGSVFGVVPRVMWEKVIRPDSLNRVRLSMRLLLISGKGRHILVDAAMGDAWPEKLSKIYCLTDFRLDNELARVGLKRADITDVVFTHLHFDHLSGAFERHDDHLDTIFPDAVFHIQKQNYLSAVSPNLKERPSYRKEFVQALQECSNLNLLDGDTELLPGIELFCVGGHTAGQQLVRVFDERRSLVHGGDLLPSAAHLGLSRGLGFDIEPLEVINEKRRLLSRMLEDRSILFFAHDPFVEAASLCLDERGEAVVHSTISLGDCS</sequence>
<comment type="similarity">
    <text evidence="1">Belongs to the metallo-beta-lactamase superfamily.</text>
</comment>
<keyword evidence="3" id="KW-0378">Hydrolase</keyword>
<dbReference type="AlphaFoldDB" id="B4S7M1"/>
<dbReference type="eggNOG" id="COG0491">
    <property type="taxonomic scope" value="Bacteria"/>
</dbReference>
<evidence type="ECO:0000259" key="5">
    <source>
        <dbReference type="SMART" id="SM00849"/>
    </source>
</evidence>
<evidence type="ECO:0000256" key="4">
    <source>
        <dbReference type="ARBA" id="ARBA00022833"/>
    </source>
</evidence>
<dbReference type="PANTHER" id="PTHR42978:SF6">
    <property type="entry name" value="QUORUM-QUENCHING LACTONASE YTNP-RELATED"/>
    <property type="match status" value="1"/>
</dbReference>
<dbReference type="PANTHER" id="PTHR42978">
    <property type="entry name" value="QUORUM-QUENCHING LACTONASE YTNP-RELATED-RELATED"/>
    <property type="match status" value="1"/>
</dbReference>
<dbReference type="InterPro" id="IPR051013">
    <property type="entry name" value="MBL_superfamily_lactonases"/>
</dbReference>
<evidence type="ECO:0000313" key="7">
    <source>
        <dbReference type="Proteomes" id="UP000002725"/>
    </source>
</evidence>
<dbReference type="GO" id="GO:0016787">
    <property type="term" value="F:hydrolase activity"/>
    <property type="evidence" value="ECO:0007669"/>
    <property type="project" value="UniProtKB-KW"/>
</dbReference>
<protein>
    <submittedName>
        <fullName evidence="6">Beta-lactamase domain protein</fullName>
    </submittedName>
</protein>
<name>B4S7M1_PROA2</name>
<dbReference type="SUPFAM" id="SSF56281">
    <property type="entry name" value="Metallo-hydrolase/oxidoreductase"/>
    <property type="match status" value="1"/>
</dbReference>
<evidence type="ECO:0000256" key="3">
    <source>
        <dbReference type="ARBA" id="ARBA00022801"/>
    </source>
</evidence>
<keyword evidence="7" id="KW-1185">Reference proteome</keyword>
<dbReference type="KEGG" id="paa:Paes_1019"/>
<accession>B4S7M1</accession>
<keyword evidence="4" id="KW-0862">Zinc</keyword>
<gene>
    <name evidence="6" type="ordered locus">Paes_1019</name>
</gene>
<dbReference type="Gene3D" id="3.60.15.10">
    <property type="entry name" value="Ribonuclease Z/Hydroxyacylglutathione hydrolase-like"/>
    <property type="match status" value="1"/>
</dbReference>
<dbReference type="Proteomes" id="UP000002725">
    <property type="component" value="Chromosome"/>
</dbReference>
<reference evidence="6" key="1">
    <citation type="submission" date="2008-06" db="EMBL/GenBank/DDBJ databases">
        <title>Complete sequence of chromosome of Prosthecochloris aestuarii DSM 271.</title>
        <authorList>
            <consortium name="US DOE Joint Genome Institute"/>
            <person name="Lucas S."/>
            <person name="Copeland A."/>
            <person name="Lapidus A."/>
            <person name="Glavina del Rio T."/>
            <person name="Dalin E."/>
            <person name="Tice H."/>
            <person name="Bruce D."/>
            <person name="Goodwin L."/>
            <person name="Pitluck S."/>
            <person name="Schmutz J."/>
            <person name="Larimer F."/>
            <person name="Land M."/>
            <person name="Hauser L."/>
            <person name="Kyrpides N."/>
            <person name="Anderson I."/>
            <person name="Liu Z."/>
            <person name="Li T."/>
            <person name="Zhao F."/>
            <person name="Overmann J."/>
            <person name="Bryant D.A."/>
            <person name="Richardson P."/>
        </authorList>
    </citation>
    <scope>NUCLEOTIDE SEQUENCE [LARGE SCALE GENOMIC DNA]</scope>
    <source>
        <strain evidence="6">DSM 271</strain>
    </source>
</reference>
<dbReference type="GO" id="GO:0046872">
    <property type="term" value="F:metal ion binding"/>
    <property type="evidence" value="ECO:0007669"/>
    <property type="project" value="UniProtKB-KW"/>
</dbReference>
<feature type="domain" description="Metallo-beta-lactamase" evidence="5">
    <location>
        <begin position="48"/>
        <end position="255"/>
    </location>
</feature>
<dbReference type="STRING" id="290512.Paes_1019"/>
<evidence type="ECO:0000256" key="2">
    <source>
        <dbReference type="ARBA" id="ARBA00022723"/>
    </source>
</evidence>
<keyword evidence="2" id="KW-0479">Metal-binding</keyword>
<dbReference type="SMART" id="SM00849">
    <property type="entry name" value="Lactamase_B"/>
    <property type="match status" value="1"/>
</dbReference>
<dbReference type="CDD" id="cd16281">
    <property type="entry name" value="metallo-hydrolase-like_MBL-fold"/>
    <property type="match status" value="1"/>
</dbReference>
<organism evidence="6 7">
    <name type="scientific">Prosthecochloris aestuarii (strain DSM 271 / SK 413)</name>
    <dbReference type="NCBI Taxonomy" id="290512"/>
    <lineage>
        <taxon>Bacteria</taxon>
        <taxon>Pseudomonadati</taxon>
        <taxon>Chlorobiota</taxon>
        <taxon>Chlorobiia</taxon>
        <taxon>Chlorobiales</taxon>
        <taxon>Chlorobiaceae</taxon>
        <taxon>Prosthecochloris</taxon>
    </lineage>
</organism>
<proteinExistence type="inferred from homology"/>
<dbReference type="InterPro" id="IPR036866">
    <property type="entry name" value="RibonucZ/Hydroxyglut_hydro"/>
</dbReference>